<evidence type="ECO:0000313" key="2">
    <source>
        <dbReference type="EMBL" id="RAK28852.1"/>
    </source>
</evidence>
<comment type="caution">
    <text evidence="2">The sequence shown here is derived from an EMBL/GenBank/DDBJ whole genome shotgun (WGS) entry which is preliminary data.</text>
</comment>
<keyword evidence="3" id="KW-1185">Reference proteome</keyword>
<dbReference type="Proteomes" id="UP000249341">
    <property type="component" value="Unassembled WGS sequence"/>
</dbReference>
<evidence type="ECO:0000256" key="1">
    <source>
        <dbReference type="SAM" id="Phobius"/>
    </source>
</evidence>
<keyword evidence="1" id="KW-1133">Transmembrane helix</keyword>
<proteinExistence type="predicted"/>
<keyword evidence="1" id="KW-0812">Transmembrane</keyword>
<accession>A0A327Z2L4</accession>
<feature type="transmembrane region" description="Helical" evidence="1">
    <location>
        <begin position="12"/>
        <end position="32"/>
    </location>
</feature>
<dbReference type="AlphaFoldDB" id="A0A327Z2L4"/>
<dbReference type="RefSeq" id="WP_181558109.1">
    <property type="nucleotide sequence ID" value="NZ_JACHWI010000001.1"/>
</dbReference>
<evidence type="ECO:0000313" key="3">
    <source>
        <dbReference type="Proteomes" id="UP000249341"/>
    </source>
</evidence>
<protein>
    <submittedName>
        <fullName evidence="2">Uncharacterized protein</fullName>
    </submittedName>
</protein>
<gene>
    <name evidence="2" type="ORF">B0I29_119190</name>
</gene>
<name>A0A327Z2L4_9ACTN</name>
<keyword evidence="1" id="KW-0472">Membrane</keyword>
<feature type="transmembrane region" description="Helical" evidence="1">
    <location>
        <begin position="38"/>
        <end position="56"/>
    </location>
</feature>
<organism evidence="2 3">
    <name type="scientific">Actinoplanes lutulentus</name>
    <dbReference type="NCBI Taxonomy" id="1287878"/>
    <lineage>
        <taxon>Bacteria</taxon>
        <taxon>Bacillati</taxon>
        <taxon>Actinomycetota</taxon>
        <taxon>Actinomycetes</taxon>
        <taxon>Micromonosporales</taxon>
        <taxon>Micromonosporaceae</taxon>
        <taxon>Actinoplanes</taxon>
    </lineage>
</organism>
<sequence>MLFRVRWFRFWLTHVLLLAGSLLIALNVALLLSGGRPALLVPLLLALSVSSGYALLI</sequence>
<dbReference type="EMBL" id="QLMJ01000019">
    <property type="protein sequence ID" value="RAK28852.1"/>
    <property type="molecule type" value="Genomic_DNA"/>
</dbReference>
<reference evidence="2 3" key="1">
    <citation type="submission" date="2018-06" db="EMBL/GenBank/DDBJ databases">
        <title>Genomic Encyclopedia of Type Strains, Phase III (KMG-III): the genomes of soil and plant-associated and newly described type strains.</title>
        <authorList>
            <person name="Whitman W."/>
        </authorList>
    </citation>
    <scope>NUCLEOTIDE SEQUENCE [LARGE SCALE GENOMIC DNA]</scope>
    <source>
        <strain evidence="2 3">CGMCC 4.7090</strain>
    </source>
</reference>